<comment type="caution">
    <text evidence="1">The sequence shown here is derived from an EMBL/GenBank/DDBJ whole genome shotgun (WGS) entry which is preliminary data.</text>
</comment>
<evidence type="ECO:0000313" key="2">
    <source>
        <dbReference type="Proteomes" id="UP000702954"/>
    </source>
</evidence>
<reference evidence="1 2" key="1">
    <citation type="journal article" date="2018" name="Int. J. Syst. Evol. Microbiol.">
        <title>Draft Genome Sequence of Faecalimonas umbilicata JCM 30896T, an Acetate-Producing Bacterium Isolated from Human Feces.</title>
        <authorList>
            <person name="Sakamoto M."/>
            <person name="Ikeyama N."/>
            <person name="Yuki M."/>
            <person name="Ohkuma M."/>
        </authorList>
    </citation>
    <scope>NUCLEOTIDE SEQUENCE [LARGE SCALE GENOMIC DNA]</scope>
    <source>
        <strain evidence="1 2">EGH7</strain>
    </source>
</reference>
<name>A0ABQ0QU54_9FIRM</name>
<sequence>MKKVGFYENIRRNVKSILKKQHVKFLNGTNVPDIEIANLTILRENEQQKGIKICGLQITGKIMKLLTVQTGKN</sequence>
<dbReference type="Proteomes" id="UP000702954">
    <property type="component" value="Unassembled WGS sequence"/>
</dbReference>
<protein>
    <submittedName>
        <fullName evidence="1">Uncharacterized protein</fullName>
    </submittedName>
</protein>
<keyword evidence="2" id="KW-1185">Reference proteome</keyword>
<evidence type="ECO:0000313" key="1">
    <source>
        <dbReference type="EMBL" id="GBU03943.1"/>
    </source>
</evidence>
<accession>A0ABQ0QU54</accession>
<proteinExistence type="predicted"/>
<organism evidence="1 2">
    <name type="scientific">Faecalimonas umbilicata</name>
    <dbReference type="NCBI Taxonomy" id="1912855"/>
    <lineage>
        <taxon>Bacteria</taxon>
        <taxon>Bacillati</taxon>
        <taxon>Bacillota</taxon>
        <taxon>Clostridia</taxon>
        <taxon>Lachnospirales</taxon>
        <taxon>Lachnospiraceae</taxon>
        <taxon>Faecalimonas</taxon>
    </lineage>
</organism>
<dbReference type="EMBL" id="BHEO01000002">
    <property type="protein sequence ID" value="GBU03943.1"/>
    <property type="molecule type" value="Genomic_DNA"/>
</dbReference>
<gene>
    <name evidence="1" type="ORF">FAEUMB_04840</name>
</gene>